<protein>
    <submittedName>
        <fullName evidence="5">Glycosyltransferase</fullName>
    </submittedName>
</protein>
<dbReference type="InterPro" id="IPR001296">
    <property type="entry name" value="Glyco_trans_1"/>
</dbReference>
<evidence type="ECO:0000259" key="3">
    <source>
        <dbReference type="Pfam" id="PF00534"/>
    </source>
</evidence>
<keyword evidence="2 5" id="KW-0808">Transferase</keyword>
<dbReference type="GO" id="GO:0016757">
    <property type="term" value="F:glycosyltransferase activity"/>
    <property type="evidence" value="ECO:0007669"/>
    <property type="project" value="UniProtKB-KW"/>
</dbReference>
<sequence length="376" mass="41032">MKILLFVRSLGIGGTERQVGILARGLAELGHDIILVQFYPSGAMAASLAGSKVRLVTVGKTGRWDILGPLSRLRRLFRTERPDVIYAFLPMQNVLAALLRVGSTPARLIFGARASGMRLSHYDRLSAMSYRAEAWLSGCADLIIANAESFRADAAVRGFRNKKIVVIPNAIDTEVNRIDPGARNRMRGVWGVDPEVFVIGMVARLDPMKDHRNCLLAAADFTKRNGPAKFVFVGDGPAAYRAKLLAMAGDLGLSDSVVFSGEQNDVMAAYNAFDVSTLSSAFGEGFPNVVGEAMACGTPVVATDVGDARLIVGDLGILVPPNNPRALSDGWKRMRERMNKHPELRQQVRERVMTQYGVDRLLKQTESILAETFRSN</sequence>
<keyword evidence="1" id="KW-0328">Glycosyltransferase</keyword>
<dbReference type="Pfam" id="PF13439">
    <property type="entry name" value="Glyco_transf_4"/>
    <property type="match status" value="1"/>
</dbReference>
<evidence type="ECO:0000313" key="5">
    <source>
        <dbReference type="EMBL" id="AXK79067.1"/>
    </source>
</evidence>
<dbReference type="EMBL" id="CP031417">
    <property type="protein sequence ID" value="AXK79067.1"/>
    <property type="molecule type" value="Genomic_DNA"/>
</dbReference>
<organism evidence="5 6">
    <name type="scientific">Pseudolabrys taiwanensis</name>
    <dbReference type="NCBI Taxonomy" id="331696"/>
    <lineage>
        <taxon>Bacteria</taxon>
        <taxon>Pseudomonadati</taxon>
        <taxon>Pseudomonadota</taxon>
        <taxon>Alphaproteobacteria</taxon>
        <taxon>Hyphomicrobiales</taxon>
        <taxon>Xanthobacteraceae</taxon>
        <taxon>Pseudolabrys</taxon>
    </lineage>
</organism>
<dbReference type="OrthoDB" id="9790710at2"/>
<dbReference type="Pfam" id="PF00534">
    <property type="entry name" value="Glycos_transf_1"/>
    <property type="match status" value="1"/>
</dbReference>
<feature type="domain" description="Glycosyltransferase subfamily 4-like N-terminal" evidence="4">
    <location>
        <begin position="12"/>
        <end position="174"/>
    </location>
</feature>
<dbReference type="InterPro" id="IPR028098">
    <property type="entry name" value="Glyco_trans_4-like_N"/>
</dbReference>
<dbReference type="RefSeq" id="WP_115687390.1">
    <property type="nucleotide sequence ID" value="NZ_CP031417.1"/>
</dbReference>
<reference evidence="5 6" key="1">
    <citation type="submission" date="2018-07" db="EMBL/GenBank/DDBJ databases">
        <authorList>
            <person name="Quirk P.G."/>
            <person name="Krulwich T.A."/>
        </authorList>
    </citation>
    <scope>NUCLEOTIDE SEQUENCE [LARGE SCALE GENOMIC DNA]</scope>
    <source>
        <strain evidence="5 6">CC-BB4</strain>
    </source>
</reference>
<gene>
    <name evidence="5" type="ORF">DW352_00140</name>
</gene>
<dbReference type="KEGG" id="ptaw:DW352_00140"/>
<keyword evidence="6" id="KW-1185">Reference proteome</keyword>
<dbReference type="Proteomes" id="UP000254889">
    <property type="component" value="Chromosome"/>
</dbReference>
<dbReference type="PANTHER" id="PTHR12526:SF510">
    <property type="entry name" value="D-INOSITOL 3-PHOSPHATE GLYCOSYLTRANSFERASE"/>
    <property type="match status" value="1"/>
</dbReference>
<proteinExistence type="predicted"/>
<dbReference type="Gene3D" id="3.40.50.2000">
    <property type="entry name" value="Glycogen Phosphorylase B"/>
    <property type="match status" value="2"/>
</dbReference>
<evidence type="ECO:0000256" key="1">
    <source>
        <dbReference type="ARBA" id="ARBA00022676"/>
    </source>
</evidence>
<evidence type="ECO:0000313" key="6">
    <source>
        <dbReference type="Proteomes" id="UP000254889"/>
    </source>
</evidence>
<evidence type="ECO:0000256" key="2">
    <source>
        <dbReference type="ARBA" id="ARBA00022679"/>
    </source>
</evidence>
<dbReference type="PANTHER" id="PTHR12526">
    <property type="entry name" value="GLYCOSYLTRANSFERASE"/>
    <property type="match status" value="1"/>
</dbReference>
<dbReference type="AlphaFoldDB" id="A0A345ZQ70"/>
<dbReference type="SUPFAM" id="SSF53756">
    <property type="entry name" value="UDP-Glycosyltransferase/glycogen phosphorylase"/>
    <property type="match status" value="1"/>
</dbReference>
<feature type="domain" description="Glycosyl transferase family 1" evidence="3">
    <location>
        <begin position="185"/>
        <end position="349"/>
    </location>
</feature>
<evidence type="ECO:0000259" key="4">
    <source>
        <dbReference type="Pfam" id="PF13439"/>
    </source>
</evidence>
<accession>A0A345ZQ70</accession>
<name>A0A345ZQ70_9HYPH</name>